<dbReference type="GO" id="GO:0008299">
    <property type="term" value="P:isoprenoid biosynthetic process"/>
    <property type="evidence" value="ECO:0007669"/>
    <property type="project" value="UniProtKB-KW"/>
</dbReference>
<dbReference type="Proteomes" id="UP000033048">
    <property type="component" value="Chromosome"/>
</dbReference>
<feature type="domain" description="Thiolase N-terminal" evidence="2">
    <location>
        <begin position="9"/>
        <end position="231"/>
    </location>
</feature>
<evidence type="ECO:0000259" key="2">
    <source>
        <dbReference type="Pfam" id="PF00108"/>
    </source>
</evidence>
<dbReference type="AlphaFoldDB" id="A0A0E3WYX2"/>
<evidence type="ECO:0000256" key="1">
    <source>
        <dbReference type="ARBA" id="ARBA00023229"/>
    </source>
</evidence>
<dbReference type="CDD" id="cd00829">
    <property type="entry name" value="SCP-x_thiolase"/>
    <property type="match status" value="1"/>
</dbReference>
<proteinExistence type="predicted"/>
<dbReference type="InterPro" id="IPR016039">
    <property type="entry name" value="Thiolase-like"/>
</dbReference>
<dbReference type="PATRIC" id="fig|1434104.5.peg.165"/>
<dbReference type="InterPro" id="IPR020616">
    <property type="entry name" value="Thiolase_N"/>
</dbReference>
<gene>
    <name evidence="4" type="ORF">MCMEM_0157</name>
</gene>
<dbReference type="NCBIfam" id="NF004720">
    <property type="entry name" value="PRK06064.1"/>
    <property type="match status" value="1"/>
</dbReference>
<evidence type="ECO:0000259" key="3">
    <source>
        <dbReference type="Pfam" id="PF22691"/>
    </source>
</evidence>
<feature type="domain" description="Thiolase C-terminal" evidence="3">
    <location>
        <begin position="248"/>
        <end position="393"/>
    </location>
</feature>
<dbReference type="Gene3D" id="3.40.47.10">
    <property type="match status" value="1"/>
</dbReference>
<dbReference type="Pfam" id="PF22691">
    <property type="entry name" value="Thiolase_C_1"/>
    <property type="match status" value="1"/>
</dbReference>
<dbReference type="PIRSF" id="PIRSF000429">
    <property type="entry name" value="Ac-CoA_Ac_transf"/>
    <property type="match status" value="1"/>
</dbReference>
<dbReference type="Pfam" id="PF00108">
    <property type="entry name" value="Thiolase_N"/>
    <property type="match status" value="1"/>
</dbReference>
<reference evidence="4 5" key="1">
    <citation type="submission" date="2014-07" db="EMBL/GenBank/DDBJ databases">
        <title>Methanogenic archaea and the global carbon cycle.</title>
        <authorList>
            <person name="Henriksen J.R."/>
            <person name="Luke J."/>
            <person name="Reinhart S."/>
            <person name="Benedict M.N."/>
            <person name="Youngblut N.D."/>
            <person name="Metcalf M.E."/>
            <person name="Whitaker R.J."/>
            <person name="Metcalf W.W."/>
        </authorList>
    </citation>
    <scope>NUCLEOTIDE SEQUENCE [LARGE SCALE GENOMIC DNA]</scope>
    <source>
        <strain evidence="4 5">MM1</strain>
    </source>
</reference>
<dbReference type="EMBL" id="CP009518">
    <property type="protein sequence ID" value="AKB84210.1"/>
    <property type="molecule type" value="Genomic_DNA"/>
</dbReference>
<evidence type="ECO:0000313" key="4">
    <source>
        <dbReference type="EMBL" id="AKB84210.1"/>
    </source>
</evidence>
<keyword evidence="1" id="KW-0414">Isoprene biosynthesis</keyword>
<dbReference type="GO" id="GO:0016747">
    <property type="term" value="F:acyltransferase activity, transferring groups other than amino-acyl groups"/>
    <property type="evidence" value="ECO:0007669"/>
    <property type="project" value="InterPro"/>
</dbReference>
<accession>A0A0E3WYX2</accession>
<dbReference type="KEGG" id="mmet:MCMEM_0157"/>
<dbReference type="PANTHER" id="PTHR42870:SF6">
    <property type="entry name" value="ACETYL-COA C-ACYLTRANSFERASE"/>
    <property type="match status" value="1"/>
</dbReference>
<organism evidence="4 5">
    <name type="scientific">Methanococcoides methylutens MM1</name>
    <dbReference type="NCBI Taxonomy" id="1434104"/>
    <lineage>
        <taxon>Archaea</taxon>
        <taxon>Methanobacteriati</taxon>
        <taxon>Methanobacteriota</taxon>
        <taxon>Stenosarchaea group</taxon>
        <taxon>Methanomicrobia</taxon>
        <taxon>Methanosarcinales</taxon>
        <taxon>Methanosarcinaceae</taxon>
        <taxon>Methanococcoides</taxon>
    </lineage>
</organism>
<dbReference type="PANTHER" id="PTHR42870">
    <property type="entry name" value="ACETYL-COA C-ACETYLTRANSFERASE"/>
    <property type="match status" value="1"/>
</dbReference>
<sequence length="395" mass="41311">MRGVDMRDVAIIGVKNSKFGEMWDRSFRDIVVEAGVGAIEDSGVSGDRLDGMYVGNMSGGQFVEQEHIGALIADYSGLSLDLHVPSTRVEAACASGGLAFRQAVMAVASGHEDIVMAAGVEKMTDVSSTAASAALAAAADREWEGIMGATFPGLYAMVARMHMHEYGTTSEQMAEVAVKNHKNGSKNPIAQYKSPITVDSVLNSIMVADPLHIFDCSPITDGASAVVLAPAEIAHEYTDTPIYIKATAQASDTIALHDRRDITTLDASVAAGKRAFEMAKMTTKDIDLVEVHDCFTIAEICAIEDLGFAKKGEGGKMTEEGETAIGGKVAVNTSGGLKACGHPVGATGIKQVVEVTQQLRGEAGGRQVDGAEVGMTHNVGGSGATAVVHILARER</sequence>
<keyword evidence="5" id="KW-1185">Reference proteome</keyword>
<dbReference type="InterPro" id="IPR055140">
    <property type="entry name" value="Thiolase_C_2"/>
</dbReference>
<dbReference type="InterPro" id="IPR002155">
    <property type="entry name" value="Thiolase"/>
</dbReference>
<evidence type="ECO:0000313" key="5">
    <source>
        <dbReference type="Proteomes" id="UP000033048"/>
    </source>
</evidence>
<dbReference type="HOGENOM" id="CLU_035425_4_0_2"/>
<name>A0A0E3WYX2_METMT</name>
<protein>
    <submittedName>
        <fullName evidence="4">Nonspecific lipid-transfer protein (Acethyl CoA synthetase)</fullName>
    </submittedName>
</protein>
<dbReference type="SUPFAM" id="SSF53901">
    <property type="entry name" value="Thiolase-like"/>
    <property type="match status" value="2"/>
</dbReference>
<dbReference type="STRING" id="1434104.MCMEM_0157"/>